<dbReference type="eggNOG" id="COG0438">
    <property type="taxonomic scope" value="Bacteria"/>
</dbReference>
<evidence type="ECO:0000259" key="5">
    <source>
        <dbReference type="Pfam" id="PF11380"/>
    </source>
</evidence>
<dbReference type="Proteomes" id="UP000002357">
    <property type="component" value="Chromosome"/>
</dbReference>
<dbReference type="RefSeq" id="WP_003962574.1">
    <property type="nucleotide sequence ID" value="NZ_CM000913.1"/>
</dbReference>
<dbReference type="STRING" id="1901.BB341_02300"/>
<feature type="region of interest" description="Disordered" evidence="4">
    <location>
        <begin position="1"/>
        <end position="32"/>
    </location>
</feature>
<dbReference type="PANTHER" id="PTHR24045">
    <property type="match status" value="1"/>
</dbReference>
<dbReference type="OrthoDB" id="9776077at2"/>
<evidence type="ECO:0000313" key="9">
    <source>
        <dbReference type="EMBL" id="EFG10419.1"/>
    </source>
</evidence>
<dbReference type="InterPro" id="IPR031357">
    <property type="entry name" value="Stealth_CR3"/>
</dbReference>
<dbReference type="GO" id="GO:0016772">
    <property type="term" value="F:transferase activity, transferring phosphorus-containing groups"/>
    <property type="evidence" value="ECO:0007669"/>
    <property type="project" value="InterPro"/>
</dbReference>
<dbReference type="KEGG" id="sclf:BB341_02300"/>
<dbReference type="InterPro" id="IPR021520">
    <property type="entry name" value="Stealth_CR2"/>
</dbReference>
<feature type="domain" description="Stealth protein CR1 conserved region 1" evidence="6">
    <location>
        <begin position="300"/>
        <end position="323"/>
    </location>
</feature>
<sequence>MPNEEQSQPGAATPDGRARRAAQDAQRLVRRNPEASWPVHTYRRVLPVRVRRGVARVVSREVRAQVKEGLSAWSGSRPQLGNSVAERAIRRHPQGLLEGARTLGRVHGVPKVLLIGESISPLRARNDNAASVCEALERAEVDYFWVRGRRDDSAVIAVPERDRGLVHEALAALCERLPGYVSVMDGRAGTPRESAPGFAAATWRRLSEAKVIRLTWYRTDPSGRLVLGAKYGCDVEFWAEDEGRLHAPRPQPVADTVDLADPPVRTPGSLFTRLASPATALPAVRTRREFAAPRPDDIRFPVDVVYTWVDGQDPAWLRRRQEAQGQPYHEEAANTARFASRDELRYSLRSVHQYAPWVRNIYLVTDDQRPSWLDTEAEGLTLVSHRDIFRDPEALPTFNSHAIESQLHHIDGLSEHFLYFNDDMFLGRPVVPQDFFHANGLTKFFPSPALIPMGEPDGQDVPVSAAGKNNRTLLDSRFQTVITHKMKHIPYPLRRSVLAEIEATFAERHRTTAGNRFRGLDDLSIASSFHHYYAYQTSRAVPGRLTYSYVDLAHPDTERRLGRLLARRDRQTFCLNDTVSGEADVESQQRFLGPFLEAYFPVPGPYELRDEPGR</sequence>
<proteinExistence type="inferred from homology"/>
<evidence type="ECO:0000259" key="7">
    <source>
        <dbReference type="Pfam" id="PF17102"/>
    </source>
</evidence>
<evidence type="ECO:0000256" key="1">
    <source>
        <dbReference type="ARBA" id="ARBA00007583"/>
    </source>
</evidence>
<keyword evidence="2 9" id="KW-0808">Transferase</keyword>
<name>E2PZF8_STRCL</name>
<dbReference type="GO" id="GO:0000271">
    <property type="term" value="P:polysaccharide biosynthetic process"/>
    <property type="evidence" value="ECO:0007669"/>
    <property type="project" value="UniProtKB-KW"/>
</dbReference>
<dbReference type="Pfam" id="PF17103">
    <property type="entry name" value="Stealth_CR4"/>
    <property type="match status" value="1"/>
</dbReference>
<dbReference type="InterPro" id="IPR047141">
    <property type="entry name" value="Stealth"/>
</dbReference>
<evidence type="ECO:0000313" key="10">
    <source>
        <dbReference type="Proteomes" id="UP000002357"/>
    </source>
</evidence>
<protein>
    <submittedName>
        <fullName evidence="9">Exopolysaccharide phosphotransferase</fullName>
    </submittedName>
</protein>
<feature type="domain" description="Stealth protein CR2 conserved region 2" evidence="5">
    <location>
        <begin position="337"/>
        <end position="443"/>
    </location>
</feature>
<dbReference type="PANTHER" id="PTHR24045:SF0">
    <property type="entry name" value="N-ACETYLGLUCOSAMINE-1-PHOSPHOTRANSFERASE SUBUNITS ALPHA_BETA"/>
    <property type="match status" value="1"/>
</dbReference>
<dbReference type="InterPro" id="IPR031358">
    <property type="entry name" value="Stealth_CR1"/>
</dbReference>
<organism evidence="9 10">
    <name type="scientific">Streptomyces clavuligerus</name>
    <dbReference type="NCBI Taxonomy" id="1901"/>
    <lineage>
        <taxon>Bacteria</taxon>
        <taxon>Bacillati</taxon>
        <taxon>Actinomycetota</taxon>
        <taxon>Actinomycetes</taxon>
        <taxon>Kitasatosporales</taxon>
        <taxon>Streptomycetaceae</taxon>
        <taxon>Streptomyces</taxon>
    </lineage>
</organism>
<evidence type="ECO:0000256" key="2">
    <source>
        <dbReference type="ARBA" id="ARBA00022679"/>
    </source>
</evidence>
<evidence type="ECO:0000259" key="8">
    <source>
        <dbReference type="Pfam" id="PF17103"/>
    </source>
</evidence>
<evidence type="ECO:0000259" key="6">
    <source>
        <dbReference type="Pfam" id="PF17101"/>
    </source>
</evidence>
<dbReference type="InterPro" id="IPR031356">
    <property type="entry name" value="Stealth_CR4"/>
</dbReference>
<keyword evidence="10" id="KW-1185">Reference proteome</keyword>
<dbReference type="GeneID" id="93728244"/>
<dbReference type="AlphaFoldDB" id="E2PZF8"/>
<feature type="compositionally biased region" description="Polar residues" evidence="4">
    <location>
        <begin position="1"/>
        <end position="10"/>
    </location>
</feature>
<gene>
    <name evidence="9" type="ORF">SCLAV_5352</name>
</gene>
<feature type="domain" description="Stealth protein CR4 conserved region 4" evidence="8">
    <location>
        <begin position="563"/>
        <end position="611"/>
    </location>
</feature>
<dbReference type="Pfam" id="PF17102">
    <property type="entry name" value="Stealth_CR3"/>
    <property type="match status" value="1"/>
</dbReference>
<feature type="domain" description="Stealth protein CR3 conserved region 3" evidence="7">
    <location>
        <begin position="487"/>
        <end position="535"/>
    </location>
</feature>
<keyword evidence="3" id="KW-0270">Exopolysaccharide synthesis</keyword>
<comment type="similarity">
    <text evidence="1">Belongs to the stealth family.</text>
</comment>
<evidence type="ECO:0000256" key="3">
    <source>
        <dbReference type="ARBA" id="ARBA00023169"/>
    </source>
</evidence>
<dbReference type="Pfam" id="PF17101">
    <property type="entry name" value="Stealth_CR1"/>
    <property type="match status" value="1"/>
</dbReference>
<evidence type="ECO:0000256" key="4">
    <source>
        <dbReference type="SAM" id="MobiDB-lite"/>
    </source>
</evidence>
<dbReference type="Pfam" id="PF11380">
    <property type="entry name" value="Stealth_CR2"/>
    <property type="match status" value="1"/>
</dbReference>
<dbReference type="EMBL" id="CM000913">
    <property type="protein sequence ID" value="EFG10419.1"/>
    <property type="molecule type" value="Genomic_DNA"/>
</dbReference>
<accession>E2PZF8</accession>
<reference evidence="9 10" key="1">
    <citation type="journal article" date="2010" name="Genome Biol. Evol.">
        <title>The sequence of a 1.8-mb bacterial linear plasmid reveals a rich evolutionary reservoir of secondary metabolic pathways.</title>
        <authorList>
            <person name="Medema M.H."/>
            <person name="Trefzer A."/>
            <person name="Kovalchuk A."/>
            <person name="van den Berg M."/>
            <person name="Mueller U."/>
            <person name="Heijne W."/>
            <person name="Wu L."/>
            <person name="Alam M.T."/>
            <person name="Ronning C.M."/>
            <person name="Nierman W.C."/>
            <person name="Bovenberg R.A.L."/>
            <person name="Breitling R."/>
            <person name="Takano E."/>
        </authorList>
    </citation>
    <scope>NUCLEOTIDE SEQUENCE [LARGE SCALE GENOMIC DNA]</scope>
    <source>
        <strain evidence="10">ATCC 27064 / DSM 738 / JCM 4710 / NBRC 13307 / NCIMB 12785 / NRRL 3585 / VKM Ac-602</strain>
    </source>
</reference>